<protein>
    <recommendedName>
        <fullName evidence="2">Lipoyl-binding domain-containing protein</fullName>
    </recommendedName>
</protein>
<proteinExistence type="predicted"/>
<dbReference type="InterPro" id="IPR000089">
    <property type="entry name" value="Biotin_lipoyl"/>
</dbReference>
<dbReference type="InterPro" id="IPR053217">
    <property type="entry name" value="ACC_Biotin_Carrier"/>
</dbReference>
<dbReference type="FunCoup" id="A0A2G5EV48">
    <property type="interactions" value="351"/>
</dbReference>
<keyword evidence="4" id="KW-1185">Reference proteome</keyword>
<dbReference type="Gene3D" id="2.40.50.100">
    <property type="match status" value="1"/>
</dbReference>
<dbReference type="OrthoDB" id="529457at2759"/>
<evidence type="ECO:0000313" key="3">
    <source>
        <dbReference type="EMBL" id="PIA59592.1"/>
    </source>
</evidence>
<feature type="region of interest" description="Disordered" evidence="1">
    <location>
        <begin position="138"/>
        <end position="179"/>
    </location>
</feature>
<dbReference type="InParanoid" id="A0A2G5EV48"/>
<sequence length="286" mass="30069">MDSAAVLRSFHCSVGTVSHVQSTIEKTGMIPMCNVTLKKSSFSQGLSGRGRLFSPVIRKGAFVSCVKASETPIAATLEVASLDSNSQGSTEKKNGLTAMFPSGFEELVLEVCDETDVAELKLKIGDFEMNLKRNIGATTSPAPVVSHSVPAVSESAPASSSSSPTPSQSSPEKTSPFKNVSSEKSLKLASLEASGSTGYVIVSSPSVGSFLTGRIVKEKKQPPLCKVGDIIKEGQIIGYLDQFGSELPVRSDVSGEVLKMLYSDGEAVGYGDPLMAVLPSFHGIRE</sequence>
<dbReference type="EMBL" id="KZ305021">
    <property type="protein sequence ID" value="PIA59592.1"/>
    <property type="molecule type" value="Genomic_DNA"/>
</dbReference>
<dbReference type="CDD" id="cd06850">
    <property type="entry name" value="biotinyl_domain"/>
    <property type="match status" value="1"/>
</dbReference>
<gene>
    <name evidence="3" type="ORF">AQUCO_00400463v1</name>
</gene>
<dbReference type="Proteomes" id="UP000230069">
    <property type="component" value="Unassembled WGS sequence"/>
</dbReference>
<dbReference type="InterPro" id="IPR011053">
    <property type="entry name" value="Single_hybrid_motif"/>
</dbReference>
<dbReference type="Pfam" id="PF00364">
    <property type="entry name" value="Biotin_lipoyl"/>
    <property type="match status" value="1"/>
</dbReference>
<dbReference type="SUPFAM" id="SSF51230">
    <property type="entry name" value="Single hybrid motif"/>
    <property type="match status" value="1"/>
</dbReference>
<organism evidence="3 4">
    <name type="scientific">Aquilegia coerulea</name>
    <name type="common">Rocky mountain columbine</name>
    <dbReference type="NCBI Taxonomy" id="218851"/>
    <lineage>
        <taxon>Eukaryota</taxon>
        <taxon>Viridiplantae</taxon>
        <taxon>Streptophyta</taxon>
        <taxon>Embryophyta</taxon>
        <taxon>Tracheophyta</taxon>
        <taxon>Spermatophyta</taxon>
        <taxon>Magnoliopsida</taxon>
        <taxon>Ranunculales</taxon>
        <taxon>Ranunculaceae</taxon>
        <taxon>Thalictroideae</taxon>
        <taxon>Aquilegia</taxon>
    </lineage>
</organism>
<feature type="domain" description="Lipoyl-binding" evidence="2">
    <location>
        <begin position="213"/>
        <end position="276"/>
    </location>
</feature>
<feature type="compositionally biased region" description="Low complexity" evidence="1">
    <location>
        <begin position="138"/>
        <end position="176"/>
    </location>
</feature>
<evidence type="ECO:0000256" key="1">
    <source>
        <dbReference type="SAM" id="MobiDB-lite"/>
    </source>
</evidence>
<evidence type="ECO:0000313" key="4">
    <source>
        <dbReference type="Proteomes" id="UP000230069"/>
    </source>
</evidence>
<name>A0A2G5EV48_AQUCA</name>
<dbReference type="AlphaFoldDB" id="A0A2G5EV48"/>
<dbReference type="PANTHER" id="PTHR47597:SF2">
    <property type="entry name" value="LIPOYL-BINDING DOMAIN-CONTAINING PROTEIN"/>
    <property type="match status" value="1"/>
</dbReference>
<accession>A0A2G5EV48</accession>
<reference evidence="3 4" key="1">
    <citation type="submission" date="2017-09" db="EMBL/GenBank/DDBJ databases">
        <title>WGS assembly of Aquilegia coerulea Goldsmith.</title>
        <authorList>
            <person name="Hodges S."/>
            <person name="Kramer E."/>
            <person name="Nordborg M."/>
            <person name="Tomkins J."/>
            <person name="Borevitz J."/>
            <person name="Derieg N."/>
            <person name="Yan J."/>
            <person name="Mihaltcheva S."/>
            <person name="Hayes R.D."/>
            <person name="Rokhsar D."/>
        </authorList>
    </citation>
    <scope>NUCLEOTIDE SEQUENCE [LARGE SCALE GENOMIC DNA]</scope>
    <source>
        <strain evidence="4">cv. Goldsmith</strain>
    </source>
</reference>
<dbReference type="PANTHER" id="PTHR47597">
    <property type="entry name" value="IS A MEMBER OF THE PF|00364 BIOTIN-REQUIRING ENZYMES FAMILY-RELATED"/>
    <property type="match status" value="1"/>
</dbReference>
<evidence type="ECO:0000259" key="2">
    <source>
        <dbReference type="Pfam" id="PF00364"/>
    </source>
</evidence>